<dbReference type="Pfam" id="PF13480">
    <property type="entry name" value="Acetyltransf_6"/>
    <property type="match status" value="1"/>
</dbReference>
<protein>
    <submittedName>
        <fullName evidence="2">GNAT family N-acetyltransferase</fullName>
    </submittedName>
</protein>
<dbReference type="InterPro" id="IPR038740">
    <property type="entry name" value="BioF2-like_GNAT_dom"/>
</dbReference>
<evidence type="ECO:0000313" key="3">
    <source>
        <dbReference type="Proteomes" id="UP000541109"/>
    </source>
</evidence>
<keyword evidence="3" id="KW-1185">Reference proteome</keyword>
<dbReference type="Gene3D" id="3.40.630.30">
    <property type="match status" value="1"/>
</dbReference>
<sequence>MPAAASRSVLGHEETAAHGHAVLRLARIPAEAEATFRDLEKSGAGALYSTFDWMVNWQREVGEPQGVEPLFVLAADENGPVAALALGLFRLGPLRICRFLGHGLGNQNSGLWQPEALTEAFATRLPQELTRLVKDAGADMLDLRNIPPSIAGRPHPLHRVASRPSHVPLFAFDLQADFDALYAEKRSSAARKKLRTKEKRLRDAGGFAVLSPDDPADAEKLLQALFRQREARSRQSGVPNAFASPEAQAFLGRMLRQSCQEGNARFMIHALEVAGEIRATYLGGIHGRRYHAYTNSIAEDDLASSSPGDILLLHLVREMCGRGVEVFDFGLGEERYKTAWAEALPLSDLVAPLTPKGRLASIALDGAASLKRGLRENRALWPLLRRLRAAMLRRG</sequence>
<keyword evidence="2" id="KW-0808">Transferase</keyword>
<gene>
    <name evidence="2" type="ORF">H2509_03195</name>
</gene>
<proteinExistence type="predicted"/>
<dbReference type="InterPro" id="IPR016181">
    <property type="entry name" value="Acyl_CoA_acyltransferase"/>
</dbReference>
<accession>A0A839AB42</accession>
<dbReference type="SUPFAM" id="SSF55729">
    <property type="entry name" value="Acyl-CoA N-acyltransferases (Nat)"/>
    <property type="match status" value="1"/>
</dbReference>
<dbReference type="AlphaFoldDB" id="A0A839AB42"/>
<organism evidence="2 3">
    <name type="scientific">Stappia albiluteola</name>
    <dbReference type="NCBI Taxonomy" id="2758565"/>
    <lineage>
        <taxon>Bacteria</taxon>
        <taxon>Pseudomonadati</taxon>
        <taxon>Pseudomonadota</taxon>
        <taxon>Alphaproteobacteria</taxon>
        <taxon>Hyphomicrobiales</taxon>
        <taxon>Stappiaceae</taxon>
        <taxon>Stappia</taxon>
    </lineage>
</organism>
<dbReference type="GO" id="GO:0016740">
    <property type="term" value="F:transferase activity"/>
    <property type="evidence" value="ECO:0007669"/>
    <property type="project" value="UniProtKB-KW"/>
</dbReference>
<dbReference type="EMBL" id="JACFXV010000035">
    <property type="protein sequence ID" value="MBA5776127.1"/>
    <property type="molecule type" value="Genomic_DNA"/>
</dbReference>
<evidence type="ECO:0000313" key="2">
    <source>
        <dbReference type="EMBL" id="MBA5776127.1"/>
    </source>
</evidence>
<comment type="caution">
    <text evidence="2">The sequence shown here is derived from an EMBL/GenBank/DDBJ whole genome shotgun (WGS) entry which is preliminary data.</text>
</comment>
<name>A0A839AB42_9HYPH</name>
<feature type="domain" description="BioF2-like acetyltransferase" evidence="1">
    <location>
        <begin position="189"/>
        <end position="337"/>
    </location>
</feature>
<reference evidence="2 3" key="1">
    <citation type="submission" date="2020-07" db="EMBL/GenBank/DDBJ databases">
        <title>Stappia sp., F7233, whole genome shotgun sequencing project.</title>
        <authorList>
            <person name="Jiang S."/>
            <person name="Liu Z.W."/>
            <person name="Du Z.J."/>
        </authorList>
    </citation>
    <scope>NUCLEOTIDE SEQUENCE [LARGE SCALE GENOMIC DNA]</scope>
    <source>
        <strain evidence="2 3">F7233</strain>
    </source>
</reference>
<evidence type="ECO:0000259" key="1">
    <source>
        <dbReference type="Pfam" id="PF13480"/>
    </source>
</evidence>
<dbReference type="RefSeq" id="WP_182162239.1">
    <property type="nucleotide sequence ID" value="NZ_JACFXV010000035.1"/>
</dbReference>
<dbReference type="Proteomes" id="UP000541109">
    <property type="component" value="Unassembled WGS sequence"/>
</dbReference>